<feature type="repeat" description="Pumilio" evidence="4">
    <location>
        <begin position="931"/>
        <end position="968"/>
    </location>
</feature>
<dbReference type="InterPro" id="IPR001313">
    <property type="entry name" value="Pumilio_RNA-bd_rpt"/>
</dbReference>
<evidence type="ECO:0000313" key="7">
    <source>
        <dbReference type="EMBL" id="KAF8395488.1"/>
    </source>
</evidence>
<reference evidence="7 8" key="1">
    <citation type="submission" date="2020-04" db="EMBL/GenBank/DDBJ databases">
        <title>Plant Genome Project.</title>
        <authorList>
            <person name="Zhang R.-G."/>
        </authorList>
    </citation>
    <scope>NUCLEOTIDE SEQUENCE [LARGE SCALE GENOMIC DNA]</scope>
    <source>
        <strain evidence="7">YNK0</strain>
        <tissue evidence="7">Leaf</tissue>
    </source>
</reference>
<dbReference type="OMA" id="ETYSMFM"/>
<dbReference type="OrthoDB" id="185373at2759"/>
<comment type="similarity">
    <text evidence="1">Belongs to the PPR family. P subfamily.</text>
</comment>
<comment type="caution">
    <text evidence="7">The sequence shown here is derived from an EMBL/GenBank/DDBJ whole genome shotgun (WGS) entry which is preliminary data.</text>
</comment>
<dbReference type="GO" id="GO:0003723">
    <property type="term" value="F:RNA binding"/>
    <property type="evidence" value="ECO:0007669"/>
    <property type="project" value="InterPro"/>
</dbReference>
<keyword evidence="2" id="KW-0677">Repeat</keyword>
<evidence type="ECO:0000256" key="3">
    <source>
        <dbReference type="ARBA" id="ARBA00022845"/>
    </source>
</evidence>
<dbReference type="PANTHER" id="PTHR47447">
    <property type="entry name" value="OS03G0856100 PROTEIN"/>
    <property type="match status" value="1"/>
</dbReference>
<accession>A0A835D9L7</accession>
<dbReference type="EMBL" id="JABCRI010000013">
    <property type="protein sequence ID" value="KAF8395488.1"/>
    <property type="molecule type" value="Genomic_DNA"/>
</dbReference>
<feature type="repeat" description="PPR" evidence="5">
    <location>
        <begin position="796"/>
        <end position="830"/>
    </location>
</feature>
<keyword evidence="3" id="KW-0810">Translation regulation</keyword>
<dbReference type="Pfam" id="PF13041">
    <property type="entry name" value="PPR_2"/>
    <property type="match status" value="3"/>
</dbReference>
<dbReference type="PANTHER" id="PTHR47447:SF17">
    <property type="entry name" value="OS12G0638900 PROTEIN"/>
    <property type="match status" value="1"/>
</dbReference>
<feature type="domain" description="Pentatricopeptide repeat-containing protein-mitochondrial" evidence="6">
    <location>
        <begin position="270"/>
        <end position="393"/>
    </location>
</feature>
<sequence>MRKPQTETKDICSLFNEIIEIIGTENLTIDKNPTGISIPQEPHIRNLKKLEESPHVIQRVCKNAEEGIRLDDAEPSVSKDTQLGNSAMNDVSPIVHKITEIVRDENGAISMEERLENLGFQFDSEIVEKVLMRCFKVRHLALKFFNWVKLRTGFCHTTKTYNTMIYIAGEAKEFNLVEKLLEEMEKNFCVKDIKTWTILISHYGKAKQIGKALMVFEKMRKSGCEPDKMAYKLIICALCTAGKPEIVMEFYKEMVHKDLGVEMNVYKLLLNCLSRSGDIAAVRMVADDMMKVSEIPAHEVYSCMLKSFCISGRIREALELVRELKNKSITLDSENIEILVKGLCRADRIADALELVDILKKNYAVDGAVYGIIINGCFRSNNISKAFDLFNSIKESGYLPTASTYTELMQYLFRSNEYHRACELYEEMLEKGVEPDTVAITALVAGHVRHNHVSEAWKVFKSMKEKGIRATQKSYAVFIKELCRVSRTEDAFKVLNEMQVSKINIGDEIYHLVISSLEKKGEVDKLEKVRMMQRTCKLYPQEGQSICGRCNMVDDVSRQVELIQGSNSKQIEPDRADIHLVEPLPKVYSDHDLHEICSVLSSSMDWCLMQEALEKCTVPFTPELVMEVLRRCQQHGHAALRFFTWVGQRAGYSHTSETYNMGIKISGCGKDFNKMRYLYLEMRRKGSLITSETWTIMIMQYGRAGLTEIALKKFEEMKANDCKPSRSTYKYLIVFLCGRKGRKVDKAIKTFHEMIGAGYVPDKELIEIYLACLCEDRSLSAARRCIEYLCKVGFTIPLSYSLLIRALCRAGRLEEALALIDEMGAARSTLDQYIYGSLVHALLRRGRLDDALAKVDAMKQVGRSEEALQLIYEMLDNGIFPSSINFQTVFYGLNREASGRPSELLQVQSIIDECKCRKFGGEEHRTHITQELINNSQLDKILQERYGNYVIQVALNHSEGASYAALVEAVRPHVSTPDQPIRLALK</sequence>
<dbReference type="Gene3D" id="1.25.10.10">
    <property type="entry name" value="Leucine-rich Repeat Variant"/>
    <property type="match status" value="1"/>
</dbReference>
<organism evidence="7 8">
    <name type="scientific">Tetracentron sinense</name>
    <name type="common">Spur-leaf</name>
    <dbReference type="NCBI Taxonomy" id="13715"/>
    <lineage>
        <taxon>Eukaryota</taxon>
        <taxon>Viridiplantae</taxon>
        <taxon>Streptophyta</taxon>
        <taxon>Embryophyta</taxon>
        <taxon>Tracheophyta</taxon>
        <taxon>Spermatophyta</taxon>
        <taxon>Magnoliopsida</taxon>
        <taxon>Trochodendrales</taxon>
        <taxon>Trochodendraceae</taxon>
        <taxon>Tetracentron</taxon>
    </lineage>
</organism>
<dbReference type="PROSITE" id="PS50302">
    <property type="entry name" value="PUM"/>
    <property type="match status" value="1"/>
</dbReference>
<feature type="repeat" description="PPR" evidence="5">
    <location>
        <begin position="471"/>
        <end position="505"/>
    </location>
</feature>
<dbReference type="Pfam" id="PF01535">
    <property type="entry name" value="PPR"/>
    <property type="match status" value="3"/>
</dbReference>
<feature type="repeat" description="PPR" evidence="5">
    <location>
        <begin position="366"/>
        <end position="400"/>
    </location>
</feature>
<dbReference type="InterPro" id="IPR011989">
    <property type="entry name" value="ARM-like"/>
</dbReference>
<dbReference type="InterPro" id="IPR057027">
    <property type="entry name" value="TPR_mt"/>
</dbReference>
<dbReference type="PROSITE" id="PS51375">
    <property type="entry name" value="PPR"/>
    <property type="match status" value="11"/>
</dbReference>
<feature type="repeat" description="PPR" evidence="5">
    <location>
        <begin position="227"/>
        <end position="261"/>
    </location>
</feature>
<feature type="repeat" description="PPR" evidence="5">
    <location>
        <begin position="690"/>
        <end position="724"/>
    </location>
</feature>
<feature type="repeat" description="PPR" evidence="5">
    <location>
        <begin position="725"/>
        <end position="761"/>
    </location>
</feature>
<dbReference type="Gene3D" id="1.25.40.10">
    <property type="entry name" value="Tetratricopeptide repeat domain"/>
    <property type="match status" value="5"/>
</dbReference>
<keyword evidence="8" id="KW-1185">Reference proteome</keyword>
<evidence type="ECO:0000256" key="5">
    <source>
        <dbReference type="PROSITE-ProRule" id="PRU00708"/>
    </source>
</evidence>
<dbReference type="Pfam" id="PF23276">
    <property type="entry name" value="TPR_24"/>
    <property type="match status" value="1"/>
</dbReference>
<feature type="repeat" description="PPR" evidence="5">
    <location>
        <begin position="831"/>
        <end position="865"/>
    </location>
</feature>
<dbReference type="Pfam" id="PF12854">
    <property type="entry name" value="PPR_1"/>
    <property type="match status" value="1"/>
</dbReference>
<feature type="repeat" description="PPR" evidence="5">
    <location>
        <begin position="192"/>
        <end position="226"/>
    </location>
</feature>
<evidence type="ECO:0000256" key="4">
    <source>
        <dbReference type="PROSITE-ProRule" id="PRU00317"/>
    </source>
</evidence>
<name>A0A835D9L7_TETSI</name>
<feature type="repeat" description="PPR" evidence="5">
    <location>
        <begin position="401"/>
        <end position="435"/>
    </location>
</feature>
<gene>
    <name evidence="7" type="ORF">HHK36_019434</name>
</gene>
<evidence type="ECO:0000313" key="8">
    <source>
        <dbReference type="Proteomes" id="UP000655225"/>
    </source>
</evidence>
<dbReference type="InterPro" id="IPR011990">
    <property type="entry name" value="TPR-like_helical_dom_sf"/>
</dbReference>
<evidence type="ECO:0000259" key="6">
    <source>
        <dbReference type="Pfam" id="PF23276"/>
    </source>
</evidence>
<dbReference type="GO" id="GO:0006417">
    <property type="term" value="P:regulation of translation"/>
    <property type="evidence" value="ECO:0007669"/>
    <property type="project" value="UniProtKB-KW"/>
</dbReference>
<protein>
    <recommendedName>
        <fullName evidence="6">Pentatricopeptide repeat-containing protein-mitochondrial domain-containing protein</fullName>
    </recommendedName>
</protein>
<dbReference type="AlphaFoldDB" id="A0A835D9L7"/>
<feature type="repeat" description="PPR" evidence="5">
    <location>
        <begin position="297"/>
        <end position="331"/>
    </location>
</feature>
<dbReference type="Proteomes" id="UP000655225">
    <property type="component" value="Unassembled WGS sequence"/>
</dbReference>
<evidence type="ECO:0000256" key="2">
    <source>
        <dbReference type="ARBA" id="ARBA00022737"/>
    </source>
</evidence>
<evidence type="ECO:0000256" key="1">
    <source>
        <dbReference type="ARBA" id="ARBA00007626"/>
    </source>
</evidence>
<dbReference type="NCBIfam" id="TIGR00756">
    <property type="entry name" value="PPR"/>
    <property type="match status" value="9"/>
</dbReference>
<dbReference type="SUPFAM" id="SSF48452">
    <property type="entry name" value="TPR-like"/>
    <property type="match status" value="1"/>
</dbReference>
<dbReference type="InterPro" id="IPR002885">
    <property type="entry name" value="PPR_rpt"/>
</dbReference>
<proteinExistence type="inferred from homology"/>
<feature type="repeat" description="PPR" evidence="5">
    <location>
        <begin position="436"/>
        <end position="470"/>
    </location>
</feature>